<accession>A0A2K9V817</accession>
<protein>
    <submittedName>
        <fullName evidence="1">Uncharacterized protein</fullName>
    </submittedName>
</protein>
<organism evidence="1">
    <name type="scientific">Bandra megavirus</name>
    <dbReference type="NCBI Taxonomy" id="2071566"/>
    <lineage>
        <taxon>Viruses</taxon>
        <taxon>Varidnaviria</taxon>
        <taxon>Bamfordvirae</taxon>
        <taxon>Nucleocytoviricota</taxon>
        <taxon>Megaviricetes</taxon>
        <taxon>Imitervirales</taxon>
        <taxon>Mimiviridae</taxon>
        <taxon>Megamimivirinae</taxon>
        <taxon>Megavirus</taxon>
    </lineage>
</organism>
<proteinExistence type="predicted"/>
<dbReference type="EMBL" id="MG779324">
    <property type="protein sequence ID" value="AUV58314.1"/>
    <property type="molecule type" value="Genomic_DNA"/>
</dbReference>
<reference evidence="1" key="1">
    <citation type="submission" date="2018-01" db="EMBL/GenBank/DDBJ databases">
        <title>Draft genome sequence of Bandra megavirus.</title>
        <authorList>
            <person name="Chatterjee A."/>
            <person name="Yadav R."/>
            <person name="Kondabagil K."/>
        </authorList>
    </citation>
    <scope>NUCLEOTIDE SEQUENCE</scope>
    <source>
        <strain evidence="1">KK-1</strain>
    </source>
</reference>
<sequence length="263" mass="31339">MQSIYFIDKKKYIAKNVDDLYNIDKLDINSPFNFHGCMDFYGLLHNNKKLMIETTNITLTRNIFIDSNFGIKILFDKKQSVLVKLYNHFKKMDEFFGSDNFQKNFSSSKKLSYEPIVKKKIDEQDEDENEYVDEIGIERYYFKCKLKTSDNKNEEIKSLTHILNNGIFCKSTLSDNKSKYKGYHLHLDNNKYSCLTENSKIKLIFYYDYVWVNSYKYGIGLKIDLMDINNENPKIYTNQYTNQKFNLDFKPKITLHNQTIIEI</sequence>
<evidence type="ECO:0000313" key="1">
    <source>
        <dbReference type="EMBL" id="AUV58314.1"/>
    </source>
</evidence>
<name>A0A2K9V817_9VIRU</name>